<dbReference type="OrthoDB" id="2159384at2759"/>
<feature type="transmembrane region" description="Helical" evidence="6">
    <location>
        <begin position="144"/>
        <end position="164"/>
    </location>
</feature>
<evidence type="ECO:0000256" key="4">
    <source>
        <dbReference type="ARBA" id="ARBA00023136"/>
    </source>
</evidence>
<gene>
    <name evidence="8" type="ORF">C3L33_08808</name>
</gene>
<feature type="transmembrane region" description="Helical" evidence="6">
    <location>
        <begin position="90"/>
        <end position="111"/>
    </location>
</feature>
<comment type="caution">
    <text evidence="8">The sequence shown here is derived from an EMBL/GenBank/DDBJ whole genome shotgun (WGS) entry which is preliminary data.</text>
</comment>
<evidence type="ECO:0000256" key="3">
    <source>
        <dbReference type="ARBA" id="ARBA00022989"/>
    </source>
</evidence>
<comment type="subcellular location">
    <subcellularLocation>
        <location evidence="1">Membrane</location>
        <topology evidence="1">Multi-pass membrane protein</topology>
    </subcellularLocation>
</comment>
<feature type="region of interest" description="Disordered" evidence="5">
    <location>
        <begin position="1"/>
        <end position="20"/>
    </location>
</feature>
<dbReference type="InterPro" id="IPR004342">
    <property type="entry name" value="EXS_C"/>
</dbReference>
<keyword evidence="4 6" id="KW-0472">Membrane</keyword>
<name>A0A6A4LJ43_9ERIC</name>
<dbReference type="PANTHER" id="PTHR10783:SF46">
    <property type="entry name" value="PROTEIN ERD1 HOMOLOG 2"/>
    <property type="match status" value="1"/>
</dbReference>
<proteinExistence type="predicted"/>
<dbReference type="PANTHER" id="PTHR10783">
    <property type="entry name" value="XENOTROPIC AND POLYTROPIC RETROVIRUS RECEPTOR 1-RELATED"/>
    <property type="match status" value="1"/>
</dbReference>
<dbReference type="Proteomes" id="UP000428333">
    <property type="component" value="Linkage Group LG05"/>
</dbReference>
<keyword evidence="2 6" id="KW-0812">Transmembrane</keyword>
<organism evidence="8 9">
    <name type="scientific">Rhododendron williamsianum</name>
    <dbReference type="NCBI Taxonomy" id="262921"/>
    <lineage>
        <taxon>Eukaryota</taxon>
        <taxon>Viridiplantae</taxon>
        <taxon>Streptophyta</taxon>
        <taxon>Embryophyta</taxon>
        <taxon>Tracheophyta</taxon>
        <taxon>Spermatophyta</taxon>
        <taxon>Magnoliopsida</taxon>
        <taxon>eudicotyledons</taxon>
        <taxon>Gunneridae</taxon>
        <taxon>Pentapetalae</taxon>
        <taxon>asterids</taxon>
        <taxon>Ericales</taxon>
        <taxon>Ericaceae</taxon>
        <taxon>Ericoideae</taxon>
        <taxon>Rhodoreae</taxon>
        <taxon>Rhododendron</taxon>
    </lineage>
</organism>
<evidence type="ECO:0000256" key="5">
    <source>
        <dbReference type="SAM" id="MobiDB-lite"/>
    </source>
</evidence>
<sequence>MFGGGLVSSVPGNSPHLRKSGSRPVVFDIGELGNSGDEGFLHSLEVNEMKGVSSPLSSAVAIMPSPIVMWRFKIGWDSVMRMSVDLRDLFLYEAFLYYNPLLLVTMMVWLWGVNLWVFSQTNVNYAKIFELEQNHLTYQEIWKVLLYAAVAMLLIFPFDIFYLSTRYFFLRTLWRIVFPLQASSSLSAISFADFFLADILTSMSKVLSDLERSVCRMVHRQVATIAWFEADSVCGSHAVAIPVVLVLPYIFRLFQCLRQYKDSGEKTTLLNGLSLGDRKQFGAAMYMDIQAVCPSPS</sequence>
<accession>A0A6A4LJ43</accession>
<evidence type="ECO:0000256" key="1">
    <source>
        <dbReference type="ARBA" id="ARBA00004141"/>
    </source>
</evidence>
<dbReference type="GO" id="GO:0005737">
    <property type="term" value="C:cytoplasm"/>
    <property type="evidence" value="ECO:0007669"/>
    <property type="project" value="TreeGrafter"/>
</dbReference>
<dbReference type="AlphaFoldDB" id="A0A6A4LJ43"/>
<keyword evidence="9" id="KW-1185">Reference proteome</keyword>
<evidence type="ECO:0000313" key="8">
    <source>
        <dbReference type="EMBL" id="KAE9459283.1"/>
    </source>
</evidence>
<dbReference type="Pfam" id="PF03124">
    <property type="entry name" value="EXS"/>
    <property type="match status" value="1"/>
</dbReference>
<evidence type="ECO:0000256" key="2">
    <source>
        <dbReference type="ARBA" id="ARBA00022692"/>
    </source>
</evidence>
<dbReference type="GO" id="GO:0016020">
    <property type="term" value="C:membrane"/>
    <property type="evidence" value="ECO:0007669"/>
    <property type="project" value="UniProtKB-SubCell"/>
</dbReference>
<evidence type="ECO:0000256" key="6">
    <source>
        <dbReference type="SAM" id="Phobius"/>
    </source>
</evidence>
<dbReference type="EMBL" id="QEFC01001176">
    <property type="protein sequence ID" value="KAE9459283.1"/>
    <property type="molecule type" value="Genomic_DNA"/>
</dbReference>
<evidence type="ECO:0000259" key="7">
    <source>
        <dbReference type="Pfam" id="PF03124"/>
    </source>
</evidence>
<protein>
    <recommendedName>
        <fullName evidence="7">EXS domain-containing protein</fullName>
    </recommendedName>
</protein>
<keyword evidence="3 6" id="KW-1133">Transmembrane helix</keyword>
<reference evidence="8 9" key="1">
    <citation type="journal article" date="2019" name="Genome Biol. Evol.">
        <title>The Rhododendron genome and chromosomal organization provide insight into shared whole-genome duplications across the heath family (Ericaceae).</title>
        <authorList>
            <person name="Soza V.L."/>
            <person name="Lindsley D."/>
            <person name="Waalkes A."/>
            <person name="Ramage E."/>
            <person name="Patwardhan R.P."/>
            <person name="Burton J.N."/>
            <person name="Adey A."/>
            <person name="Kumar A."/>
            <person name="Qiu R."/>
            <person name="Shendure J."/>
            <person name="Hall B."/>
        </authorList>
    </citation>
    <scope>NUCLEOTIDE SEQUENCE [LARGE SCALE GENOMIC DNA]</scope>
    <source>
        <strain evidence="8">RSF 1966-606</strain>
    </source>
</reference>
<evidence type="ECO:0000313" key="9">
    <source>
        <dbReference type="Proteomes" id="UP000428333"/>
    </source>
</evidence>
<feature type="domain" description="EXS" evidence="7">
    <location>
        <begin position="140"/>
        <end position="273"/>
    </location>
</feature>
<feature type="non-terminal residue" evidence="8">
    <location>
        <position position="1"/>
    </location>
</feature>